<evidence type="ECO:0000313" key="3">
    <source>
        <dbReference type="Proteomes" id="UP000597762"/>
    </source>
</evidence>
<reference evidence="2" key="1">
    <citation type="submission" date="2021-01" db="EMBL/GenBank/DDBJ databases">
        <authorList>
            <person name="Li R."/>
            <person name="Bekaert M."/>
        </authorList>
    </citation>
    <scope>NUCLEOTIDE SEQUENCE</scope>
    <source>
        <strain evidence="2">Farmed</strain>
    </source>
</reference>
<dbReference type="AlphaFoldDB" id="A0A812EQL6"/>
<name>A0A812EQL6_ACAPH</name>
<dbReference type="PANTHER" id="PTHR45786">
    <property type="entry name" value="DNA BINDING PROTEIN-LIKE"/>
    <property type="match status" value="1"/>
</dbReference>
<accession>A0A812EQL6</accession>
<proteinExistence type="predicted"/>
<dbReference type="Proteomes" id="UP000597762">
    <property type="component" value="Unassembled WGS sequence"/>
</dbReference>
<gene>
    <name evidence="2" type="ORF">SPHA_76777</name>
</gene>
<sequence>MSVVCGHCNAKNWPGESAGLCCSDGKVQLPPFQELPAPLKSLLEGSSPDSKHFLAKIRQYNCTFQMTSSGGNAFREVSWNPTFKFQGQVYHRIGSLLPETAIDSAFPQIYFIADYNQQGDARIGIILENDTGQHNHPRRDIIMCLQQMLHEINSYVRSFKYALKNNTSSDFIIVIDADKWPQREHVCKYINKETDAAMFGIRQEGSVDEIQDFLAGRVISSTEGPWHIFSFPIHERFPAIVQLTVHLENDELRYFSADAAMHVAARTKDTTLTAFFKLCRQDEFARTLLGSAEARGQRRGLSRRQKRRHTRKGIHGSPIATGMSLLATPFARS</sequence>
<protein>
    <submittedName>
        <fullName evidence="2">Uncharacterized protein</fullName>
    </submittedName>
</protein>
<dbReference type="OrthoDB" id="6153892at2759"/>
<dbReference type="PANTHER" id="PTHR45786:SF74">
    <property type="entry name" value="ATP-DEPENDENT DNA HELICASE"/>
    <property type="match status" value="1"/>
</dbReference>
<comment type="caution">
    <text evidence="2">The sequence shown here is derived from an EMBL/GenBank/DDBJ whole genome shotgun (WGS) entry which is preliminary data.</text>
</comment>
<dbReference type="EMBL" id="CAHIKZ030005497">
    <property type="protein sequence ID" value="CAE1327277.1"/>
    <property type="molecule type" value="Genomic_DNA"/>
</dbReference>
<evidence type="ECO:0000256" key="1">
    <source>
        <dbReference type="SAM" id="MobiDB-lite"/>
    </source>
</evidence>
<keyword evidence="3" id="KW-1185">Reference proteome</keyword>
<feature type="compositionally biased region" description="Basic residues" evidence="1">
    <location>
        <begin position="297"/>
        <end position="314"/>
    </location>
</feature>
<evidence type="ECO:0000313" key="2">
    <source>
        <dbReference type="EMBL" id="CAE1327277.1"/>
    </source>
</evidence>
<feature type="region of interest" description="Disordered" evidence="1">
    <location>
        <begin position="295"/>
        <end position="319"/>
    </location>
</feature>
<organism evidence="2 3">
    <name type="scientific">Acanthosepion pharaonis</name>
    <name type="common">Pharaoh cuttlefish</name>
    <name type="synonym">Sepia pharaonis</name>
    <dbReference type="NCBI Taxonomy" id="158019"/>
    <lineage>
        <taxon>Eukaryota</taxon>
        <taxon>Metazoa</taxon>
        <taxon>Spiralia</taxon>
        <taxon>Lophotrochozoa</taxon>
        <taxon>Mollusca</taxon>
        <taxon>Cephalopoda</taxon>
        <taxon>Coleoidea</taxon>
        <taxon>Decapodiformes</taxon>
        <taxon>Sepiida</taxon>
        <taxon>Sepiina</taxon>
        <taxon>Sepiidae</taxon>
        <taxon>Acanthosepion</taxon>
    </lineage>
</organism>